<comment type="caution">
    <text evidence="1">The sequence shown here is derived from an EMBL/GenBank/DDBJ whole genome shotgun (WGS) entry which is preliminary data.</text>
</comment>
<dbReference type="Proteomes" id="UP001055811">
    <property type="component" value="Linkage Group LG08"/>
</dbReference>
<accession>A0ACB8ZQW9</accession>
<proteinExistence type="predicted"/>
<evidence type="ECO:0000313" key="1">
    <source>
        <dbReference type="EMBL" id="KAI3699750.1"/>
    </source>
</evidence>
<gene>
    <name evidence="1" type="ORF">L2E82_44250</name>
</gene>
<protein>
    <submittedName>
        <fullName evidence="1">Uncharacterized protein</fullName>
    </submittedName>
</protein>
<sequence>MILENENQIYRFTPDTQTLRIHPSRVQVDRKTTFIAALDFFLSLAHSDIHYKSSLPSPDFVLPNSILSLSRLLEPIRMDNGSAKKDAMDRLSRLPDDVIHKILSFISIQDAIGTSVLSSRWRFIWNSMPNLNFENFNHRPHHAKFISNVLSHRNNQIQVSSVTLHLGKTVTDDESVTRILNCAFSHNVQQLTIMHAHQLVSLLQQLRSVKILKLNMGILERLSLSLERSPDKACVFANAKLSKFETNIPIYVYLEAGAQEKVTTSIELKNYKTSPIPIFPMVSCEEITAMNDMASARVFVKDLGMLLKECKANIISDTNKAFLDDHGKSLVEMHWAQELQWNLKVIMAVIHEKQIEALESCFMMGNIYQKYPPKSETHPLIAWLRDMRSVFWHIARFVNQMSASKRVVMLQIFLSMCQEAVILTNTMIGWMKTIEMIEDMNALII</sequence>
<reference evidence="2" key="1">
    <citation type="journal article" date="2022" name="Mol. Ecol. Resour.">
        <title>The genomes of chicory, endive, great burdock and yacon provide insights into Asteraceae palaeo-polyploidization history and plant inulin production.</title>
        <authorList>
            <person name="Fan W."/>
            <person name="Wang S."/>
            <person name="Wang H."/>
            <person name="Wang A."/>
            <person name="Jiang F."/>
            <person name="Liu H."/>
            <person name="Zhao H."/>
            <person name="Xu D."/>
            <person name="Zhang Y."/>
        </authorList>
    </citation>
    <scope>NUCLEOTIDE SEQUENCE [LARGE SCALE GENOMIC DNA]</scope>
    <source>
        <strain evidence="2">cv. Punajuju</strain>
    </source>
</reference>
<reference evidence="1 2" key="2">
    <citation type="journal article" date="2022" name="Mol. Ecol. Resour.">
        <title>The genomes of chicory, endive, great burdock and yacon provide insights into Asteraceae paleo-polyploidization history and plant inulin production.</title>
        <authorList>
            <person name="Fan W."/>
            <person name="Wang S."/>
            <person name="Wang H."/>
            <person name="Wang A."/>
            <person name="Jiang F."/>
            <person name="Liu H."/>
            <person name="Zhao H."/>
            <person name="Xu D."/>
            <person name="Zhang Y."/>
        </authorList>
    </citation>
    <scope>NUCLEOTIDE SEQUENCE [LARGE SCALE GENOMIC DNA]</scope>
    <source>
        <strain evidence="2">cv. Punajuju</strain>
        <tissue evidence="1">Leaves</tissue>
    </source>
</reference>
<organism evidence="1 2">
    <name type="scientific">Cichorium intybus</name>
    <name type="common">Chicory</name>
    <dbReference type="NCBI Taxonomy" id="13427"/>
    <lineage>
        <taxon>Eukaryota</taxon>
        <taxon>Viridiplantae</taxon>
        <taxon>Streptophyta</taxon>
        <taxon>Embryophyta</taxon>
        <taxon>Tracheophyta</taxon>
        <taxon>Spermatophyta</taxon>
        <taxon>Magnoliopsida</taxon>
        <taxon>eudicotyledons</taxon>
        <taxon>Gunneridae</taxon>
        <taxon>Pentapetalae</taxon>
        <taxon>asterids</taxon>
        <taxon>campanulids</taxon>
        <taxon>Asterales</taxon>
        <taxon>Asteraceae</taxon>
        <taxon>Cichorioideae</taxon>
        <taxon>Cichorieae</taxon>
        <taxon>Cichoriinae</taxon>
        <taxon>Cichorium</taxon>
    </lineage>
</organism>
<evidence type="ECO:0000313" key="2">
    <source>
        <dbReference type="Proteomes" id="UP001055811"/>
    </source>
</evidence>
<dbReference type="EMBL" id="CM042016">
    <property type="protein sequence ID" value="KAI3699750.1"/>
    <property type="molecule type" value="Genomic_DNA"/>
</dbReference>
<name>A0ACB8ZQW9_CICIN</name>
<keyword evidence="2" id="KW-1185">Reference proteome</keyword>